<reference evidence="2" key="1">
    <citation type="submission" date="2023-07" db="EMBL/GenBank/DDBJ databases">
        <title>Sorghum-associated microbial communities from plants grown in Nebraska, USA.</title>
        <authorList>
            <person name="Schachtman D."/>
        </authorList>
    </citation>
    <scope>NUCLEOTIDE SEQUENCE</scope>
    <source>
        <strain evidence="2">DS3315</strain>
    </source>
</reference>
<dbReference type="InterPro" id="IPR052564">
    <property type="entry name" value="N-acetyltrans/Recomb-assoc"/>
</dbReference>
<dbReference type="AlphaFoldDB" id="A0AAW8EL72"/>
<name>A0AAW8EL72_VARPD</name>
<dbReference type="CDD" id="cd04301">
    <property type="entry name" value="NAT_SF"/>
    <property type="match status" value="1"/>
</dbReference>
<dbReference type="EMBL" id="JAUSRV010000011">
    <property type="protein sequence ID" value="MDP9973210.1"/>
    <property type="molecule type" value="Genomic_DNA"/>
</dbReference>
<dbReference type="InterPro" id="IPR016181">
    <property type="entry name" value="Acyl_CoA_acyltransferase"/>
</dbReference>
<sequence>MTDSWLKLPHREDFMEIRRFRLGDEAALFRVYFTAIHEIACRDYSPEQVEAWAPADLDADLWTNRVRGIQPFVAVLGDEIVGYADVQQDGYVDHFFVSGAHPRQGIGTRLMARIHEEAKSLGLTELTSDVSKTAEPFFAHHGFHVVERRFPVLRGVTLQNALMRKVLARGD</sequence>
<comment type="caution">
    <text evidence="2">The sequence shown here is derived from an EMBL/GenBank/DDBJ whole genome shotgun (WGS) entry which is preliminary data.</text>
</comment>
<dbReference type="Pfam" id="PF13673">
    <property type="entry name" value="Acetyltransf_10"/>
    <property type="match status" value="1"/>
</dbReference>
<dbReference type="GO" id="GO:0016747">
    <property type="term" value="F:acyltransferase activity, transferring groups other than amino-acyl groups"/>
    <property type="evidence" value="ECO:0007669"/>
    <property type="project" value="InterPro"/>
</dbReference>
<organism evidence="2 3">
    <name type="scientific">Variovorax paradoxus</name>
    <dbReference type="NCBI Taxonomy" id="34073"/>
    <lineage>
        <taxon>Bacteria</taxon>
        <taxon>Pseudomonadati</taxon>
        <taxon>Pseudomonadota</taxon>
        <taxon>Betaproteobacteria</taxon>
        <taxon>Burkholderiales</taxon>
        <taxon>Comamonadaceae</taxon>
        <taxon>Variovorax</taxon>
    </lineage>
</organism>
<gene>
    <name evidence="2" type="ORF">J2W39_004457</name>
</gene>
<dbReference type="InterPro" id="IPR000182">
    <property type="entry name" value="GNAT_dom"/>
</dbReference>
<dbReference type="Proteomes" id="UP001224845">
    <property type="component" value="Unassembled WGS sequence"/>
</dbReference>
<evidence type="ECO:0000313" key="2">
    <source>
        <dbReference type="EMBL" id="MDP9973210.1"/>
    </source>
</evidence>
<evidence type="ECO:0000313" key="3">
    <source>
        <dbReference type="Proteomes" id="UP001224845"/>
    </source>
</evidence>
<evidence type="ECO:0000259" key="1">
    <source>
        <dbReference type="PROSITE" id="PS51186"/>
    </source>
</evidence>
<dbReference type="EC" id="2.3.1.-" evidence="2"/>
<accession>A0AAW8EL72</accession>
<dbReference type="SUPFAM" id="SSF55729">
    <property type="entry name" value="Acyl-CoA N-acyltransferases (Nat)"/>
    <property type="match status" value="1"/>
</dbReference>
<dbReference type="PROSITE" id="PS51186">
    <property type="entry name" value="GNAT"/>
    <property type="match status" value="1"/>
</dbReference>
<keyword evidence="2" id="KW-0808">Transferase</keyword>
<dbReference type="Gene3D" id="3.40.630.30">
    <property type="match status" value="1"/>
</dbReference>
<feature type="domain" description="N-acetyltransferase" evidence="1">
    <location>
        <begin position="15"/>
        <end position="168"/>
    </location>
</feature>
<dbReference type="PANTHER" id="PTHR43451:SF1">
    <property type="entry name" value="ACETYLTRANSFERASE"/>
    <property type="match status" value="1"/>
</dbReference>
<dbReference type="RefSeq" id="WP_307595664.1">
    <property type="nucleotide sequence ID" value="NZ_CAXUQE020000001.1"/>
</dbReference>
<keyword evidence="2" id="KW-0012">Acyltransferase</keyword>
<dbReference type="PANTHER" id="PTHR43451">
    <property type="entry name" value="ACETYLTRANSFERASE (GNAT) FAMILY PROTEIN"/>
    <property type="match status" value="1"/>
</dbReference>
<protein>
    <submittedName>
        <fullName evidence="2">Acetyltransferase</fullName>
        <ecNumber evidence="2">2.3.1.-</ecNumber>
    </submittedName>
</protein>
<proteinExistence type="predicted"/>